<feature type="region of interest" description="Disordered" evidence="1">
    <location>
        <begin position="1"/>
        <end position="37"/>
    </location>
</feature>
<gene>
    <name evidence="2" type="ORF">CO179_04605</name>
</gene>
<evidence type="ECO:0000313" key="3">
    <source>
        <dbReference type="Proteomes" id="UP000231195"/>
    </source>
</evidence>
<accession>A0A2M7X0P0</accession>
<evidence type="ECO:0000256" key="1">
    <source>
        <dbReference type="SAM" id="MobiDB-lite"/>
    </source>
</evidence>
<protein>
    <submittedName>
        <fullName evidence="2">Uncharacterized protein</fullName>
    </submittedName>
</protein>
<feature type="compositionally biased region" description="Basic and acidic residues" evidence="1">
    <location>
        <begin position="8"/>
        <end position="22"/>
    </location>
</feature>
<proteinExistence type="predicted"/>
<sequence length="109" mass="12357">MIYVPTDPVRDSKRTAHPKGDVRQTGFREPIHNNHIPDNATPVLPDLEISTVPAVIMLVVQTLRLCNRSCYDTKMAPPTRVGSFYFIIENTPFDIVLDMSENRMICKVS</sequence>
<reference evidence="3" key="1">
    <citation type="submission" date="2017-09" db="EMBL/GenBank/DDBJ databases">
        <title>Depth-based differentiation of microbial function through sediment-hosted aquifers and enrichment of novel symbionts in the deep terrestrial subsurface.</title>
        <authorList>
            <person name="Probst A.J."/>
            <person name="Ladd B."/>
            <person name="Jarett J.K."/>
            <person name="Geller-Mcgrath D.E."/>
            <person name="Sieber C.M.K."/>
            <person name="Emerson J.B."/>
            <person name="Anantharaman K."/>
            <person name="Thomas B.C."/>
            <person name="Malmstrom R."/>
            <person name="Stieglmeier M."/>
            <person name="Klingl A."/>
            <person name="Woyke T."/>
            <person name="Ryan C.M."/>
            <person name="Banfield J.F."/>
        </authorList>
    </citation>
    <scope>NUCLEOTIDE SEQUENCE [LARGE SCALE GENOMIC DNA]</scope>
</reference>
<dbReference type="AlphaFoldDB" id="A0A2M7X0P0"/>
<dbReference type="EMBL" id="PFWZ01000156">
    <property type="protein sequence ID" value="PJA39725.1"/>
    <property type="molecule type" value="Genomic_DNA"/>
</dbReference>
<name>A0A2M7X0P0_UNCKA</name>
<evidence type="ECO:0000313" key="2">
    <source>
        <dbReference type="EMBL" id="PJA39725.1"/>
    </source>
</evidence>
<comment type="caution">
    <text evidence="2">The sequence shown here is derived from an EMBL/GenBank/DDBJ whole genome shotgun (WGS) entry which is preliminary data.</text>
</comment>
<organism evidence="2 3">
    <name type="scientific">candidate division WWE3 bacterium CG_4_9_14_3_um_filter_39_7</name>
    <dbReference type="NCBI Taxonomy" id="1975080"/>
    <lineage>
        <taxon>Bacteria</taxon>
        <taxon>Katanobacteria</taxon>
    </lineage>
</organism>
<dbReference type="Proteomes" id="UP000231195">
    <property type="component" value="Unassembled WGS sequence"/>
</dbReference>